<feature type="compositionally biased region" description="Basic and acidic residues" evidence="1">
    <location>
        <begin position="9"/>
        <end position="28"/>
    </location>
</feature>
<feature type="region of interest" description="Disordered" evidence="1">
    <location>
        <begin position="1"/>
        <end position="78"/>
    </location>
</feature>
<reference evidence="2 3" key="1">
    <citation type="submission" date="2019-03" db="EMBL/GenBank/DDBJ databases">
        <title>First draft genome of Liparis tanakae, snailfish: a comprehensive survey of snailfish specific genes.</title>
        <authorList>
            <person name="Kim W."/>
            <person name="Song I."/>
            <person name="Jeong J.-H."/>
            <person name="Kim D."/>
            <person name="Kim S."/>
            <person name="Ryu S."/>
            <person name="Song J.Y."/>
            <person name="Lee S.K."/>
        </authorList>
    </citation>
    <scope>NUCLEOTIDE SEQUENCE [LARGE SCALE GENOMIC DNA]</scope>
    <source>
        <tissue evidence="2">Muscle</tissue>
    </source>
</reference>
<organism evidence="2 3">
    <name type="scientific">Liparis tanakae</name>
    <name type="common">Tanaka's snailfish</name>
    <dbReference type="NCBI Taxonomy" id="230148"/>
    <lineage>
        <taxon>Eukaryota</taxon>
        <taxon>Metazoa</taxon>
        <taxon>Chordata</taxon>
        <taxon>Craniata</taxon>
        <taxon>Vertebrata</taxon>
        <taxon>Euteleostomi</taxon>
        <taxon>Actinopterygii</taxon>
        <taxon>Neopterygii</taxon>
        <taxon>Teleostei</taxon>
        <taxon>Neoteleostei</taxon>
        <taxon>Acanthomorphata</taxon>
        <taxon>Eupercaria</taxon>
        <taxon>Perciformes</taxon>
        <taxon>Cottioidei</taxon>
        <taxon>Cottales</taxon>
        <taxon>Liparidae</taxon>
        <taxon>Liparis</taxon>
    </lineage>
</organism>
<feature type="compositionally biased region" description="Basic and acidic residues" evidence="1">
    <location>
        <begin position="36"/>
        <end position="46"/>
    </location>
</feature>
<dbReference type="Proteomes" id="UP000314294">
    <property type="component" value="Unassembled WGS sequence"/>
</dbReference>
<name>A0A4Z2GCH5_9TELE</name>
<evidence type="ECO:0000313" key="2">
    <source>
        <dbReference type="EMBL" id="TNN50941.1"/>
    </source>
</evidence>
<protein>
    <submittedName>
        <fullName evidence="2">Uncharacterized protein</fullName>
    </submittedName>
</protein>
<gene>
    <name evidence="2" type="ORF">EYF80_038874</name>
</gene>
<comment type="caution">
    <text evidence="2">The sequence shown here is derived from an EMBL/GenBank/DDBJ whole genome shotgun (WGS) entry which is preliminary data.</text>
</comment>
<accession>A0A4Z2GCH5</accession>
<dbReference type="AlphaFoldDB" id="A0A4Z2GCH5"/>
<keyword evidence="3" id="KW-1185">Reference proteome</keyword>
<dbReference type="EMBL" id="SRLO01000600">
    <property type="protein sequence ID" value="TNN50941.1"/>
    <property type="molecule type" value="Genomic_DNA"/>
</dbReference>
<evidence type="ECO:0000313" key="3">
    <source>
        <dbReference type="Proteomes" id="UP000314294"/>
    </source>
</evidence>
<evidence type="ECO:0000256" key="1">
    <source>
        <dbReference type="SAM" id="MobiDB-lite"/>
    </source>
</evidence>
<sequence length="122" mass="13839">MQTNKHTARATELRQTDESREHGEERAGDGGQVTEVHPHINTERFGNKPPGGRRGERRGVTGLQNERRGPGVMQQRGWSEPRFSRLLQSPPQHHHCTEVMETCSTFLSFTPRCVVEGKKGRK</sequence>
<feature type="compositionally biased region" description="Basic and acidic residues" evidence="1">
    <location>
        <begin position="53"/>
        <end position="69"/>
    </location>
</feature>
<proteinExistence type="predicted"/>